<comment type="subcellular location">
    <subcellularLocation>
        <location evidence="1">Membrane</location>
        <topology evidence="1">Multi-pass membrane protein</topology>
    </subcellularLocation>
</comment>
<dbReference type="Pfam" id="PF04193">
    <property type="entry name" value="PQ-loop"/>
    <property type="match status" value="2"/>
</dbReference>
<keyword evidence="3 5" id="KW-1133">Transmembrane helix</keyword>
<dbReference type="PANTHER" id="PTHR16201">
    <property type="entry name" value="SEVEN TRANSMEMBRANE PROTEIN 1-RELATED"/>
    <property type="match status" value="1"/>
</dbReference>
<keyword evidence="2 5" id="KW-0812">Transmembrane</keyword>
<proteinExistence type="predicted"/>
<evidence type="ECO:0000256" key="2">
    <source>
        <dbReference type="ARBA" id="ARBA00022692"/>
    </source>
</evidence>
<evidence type="ECO:0000256" key="4">
    <source>
        <dbReference type="ARBA" id="ARBA00023136"/>
    </source>
</evidence>
<feature type="transmembrane region" description="Helical" evidence="5">
    <location>
        <begin position="247"/>
        <end position="270"/>
    </location>
</feature>
<protein>
    <recommendedName>
        <fullName evidence="8">PQ loop repeat protein</fullName>
    </recommendedName>
</protein>
<feature type="transmembrane region" description="Helical" evidence="5">
    <location>
        <begin position="15"/>
        <end position="36"/>
    </location>
</feature>
<feature type="transmembrane region" description="Helical" evidence="5">
    <location>
        <begin position="188"/>
        <end position="205"/>
    </location>
</feature>
<organism evidence="6 7">
    <name type="scientific">Filobasidium floriforme</name>
    <dbReference type="NCBI Taxonomy" id="5210"/>
    <lineage>
        <taxon>Eukaryota</taxon>
        <taxon>Fungi</taxon>
        <taxon>Dikarya</taxon>
        <taxon>Basidiomycota</taxon>
        <taxon>Agaricomycotina</taxon>
        <taxon>Tremellomycetes</taxon>
        <taxon>Filobasidiales</taxon>
        <taxon>Filobasidiaceae</taxon>
        <taxon>Filobasidium</taxon>
    </lineage>
</organism>
<evidence type="ECO:0008006" key="8">
    <source>
        <dbReference type="Google" id="ProtNLM"/>
    </source>
</evidence>
<dbReference type="SMART" id="SM00679">
    <property type="entry name" value="CTNS"/>
    <property type="match status" value="2"/>
</dbReference>
<dbReference type="InterPro" id="IPR006603">
    <property type="entry name" value="PQ-loop_rpt"/>
</dbReference>
<keyword evidence="4 5" id="KW-0472">Membrane</keyword>
<evidence type="ECO:0000313" key="7">
    <source>
        <dbReference type="Proteomes" id="UP000812966"/>
    </source>
</evidence>
<accession>A0A8K0JH56</accession>
<evidence type="ECO:0000256" key="1">
    <source>
        <dbReference type="ARBA" id="ARBA00004141"/>
    </source>
</evidence>
<dbReference type="Gene3D" id="1.20.1280.290">
    <property type="match status" value="2"/>
</dbReference>
<dbReference type="OrthoDB" id="19344at2759"/>
<evidence type="ECO:0000256" key="5">
    <source>
        <dbReference type="SAM" id="Phobius"/>
    </source>
</evidence>
<evidence type="ECO:0000313" key="6">
    <source>
        <dbReference type="EMBL" id="KAG7529547.1"/>
    </source>
</evidence>
<dbReference type="Proteomes" id="UP000812966">
    <property type="component" value="Unassembled WGS sequence"/>
</dbReference>
<feature type="transmembrane region" description="Helical" evidence="5">
    <location>
        <begin position="88"/>
        <end position="109"/>
    </location>
</feature>
<comment type="caution">
    <text evidence="6">The sequence shown here is derived from an EMBL/GenBank/DDBJ whole genome shotgun (WGS) entry which is preliminary data.</text>
</comment>
<gene>
    <name evidence="6" type="ORF">FFLO_05563</name>
</gene>
<dbReference type="InterPro" id="IPR051415">
    <property type="entry name" value="LAAT-1"/>
</dbReference>
<dbReference type="PANTHER" id="PTHR16201:SF11">
    <property type="entry name" value="PQ-LOOP REPEAT-CONTAINING PROTEIN"/>
    <property type="match status" value="1"/>
</dbReference>
<evidence type="ECO:0000256" key="3">
    <source>
        <dbReference type="ARBA" id="ARBA00022989"/>
    </source>
</evidence>
<keyword evidence="7" id="KW-1185">Reference proteome</keyword>
<dbReference type="GO" id="GO:0016020">
    <property type="term" value="C:membrane"/>
    <property type="evidence" value="ECO:0007669"/>
    <property type="project" value="UniProtKB-SubCell"/>
</dbReference>
<feature type="transmembrane region" description="Helical" evidence="5">
    <location>
        <begin position="150"/>
        <end position="176"/>
    </location>
</feature>
<name>A0A8K0JH56_9TREE</name>
<dbReference type="AlphaFoldDB" id="A0A8K0JH56"/>
<feature type="transmembrane region" description="Helical" evidence="5">
    <location>
        <begin position="48"/>
        <end position="68"/>
    </location>
</feature>
<dbReference type="EMBL" id="JABELV010000145">
    <property type="protein sequence ID" value="KAG7529547.1"/>
    <property type="molecule type" value="Genomic_DNA"/>
</dbReference>
<sequence length="297" mass="33239">MSELCVEAHDLRTTLLSSGICVGLIISYLPQFIRIVKAKTSEGFSPWFLLLGATSSSSGMLNIWILQWPTIRCCRVIRESSCFEQTLGIAQVTLQWACFAFLFVLYIVYFPTHRKYVQVVPEGQEEEDEETPLVRRDTKIGVIATPEWRLAVTLSIVVLIYLSLFTLLTVASLILLPNSPPHPLLYKYAQFLGITSAFLTFFQYAPQITTTFRSGVVGALSIPMMLIQVPGSAMFVGSLVGRPGVEWSAWLSYAFAGTMQAVLLFMCLIFRARQRKLGQDDFGNPLSVAIDEVDRED</sequence>
<reference evidence="6" key="1">
    <citation type="submission" date="2020-04" db="EMBL/GenBank/DDBJ databases">
        <title>Analysis of mating type loci in Filobasidium floriforme.</title>
        <authorList>
            <person name="Nowrousian M."/>
        </authorList>
    </citation>
    <scope>NUCLEOTIDE SEQUENCE</scope>
    <source>
        <strain evidence="6">CBS 6242</strain>
    </source>
</reference>
<feature type="transmembrane region" description="Helical" evidence="5">
    <location>
        <begin position="217"/>
        <end position="241"/>
    </location>
</feature>